<proteinExistence type="predicted"/>
<feature type="region of interest" description="Disordered" evidence="1">
    <location>
        <begin position="220"/>
        <end position="270"/>
    </location>
</feature>
<protein>
    <submittedName>
        <fullName evidence="2">VIR protein</fullName>
    </submittedName>
</protein>
<dbReference type="Pfam" id="PF05795">
    <property type="entry name" value="Plasmodium_Vir"/>
    <property type="match status" value="1"/>
</dbReference>
<reference evidence="2 3" key="1">
    <citation type="submission" date="2016-07" db="EMBL/GenBank/DDBJ databases">
        <authorList>
            <consortium name="Pathogen Informatics"/>
        </authorList>
    </citation>
    <scope>NUCLEOTIDE SEQUENCE [LARGE SCALE GENOMIC DNA]</scope>
</reference>
<sequence>MARILQKDDLEKLPSNLIFYDKFNKGWDRCSHFPSSGEIKDKLKEYADIENYSDNIVKAMCYVSKMEKSDPFYDERCHFLYYWIGDMLSNKLKDDTSFSNLMNTIYTELKKFKVEDNCNIIYPDISKLFFDQRKIIYDYSQNYATIKQDFQDYGKSCSQEYYDYVGNIVRTYNIVHTNCESTTDLYCKELKTMFDKYNHQELSNLNCTLVHVRKPVAGASDQVSSFEQRSPRGPSLREQPPNDHSLQEETASGFVPTSEEKLLPSSDEASPRGSNIFMSSAVPVMGVSLAGFVLHKFTPLSSWVRNSLGRNKSFRRNFDMQTEDFMEYAMQSRRINNGEQMNVGYHSVQYPSHYSGTRS</sequence>
<dbReference type="Proteomes" id="UP000305196">
    <property type="component" value="Chromosome 4"/>
</dbReference>
<dbReference type="VEuPathDB" id="PlasmoDB:PVP01_0404100"/>
<dbReference type="VEuPathDB" id="PlasmoDB:PVPAM_040014800"/>
<evidence type="ECO:0000313" key="3">
    <source>
        <dbReference type="Proteomes" id="UP000305196"/>
    </source>
</evidence>
<dbReference type="AlphaFoldDB" id="A0A1G4H7W2"/>
<organism evidence="2 3">
    <name type="scientific">Plasmodium vivax</name>
    <name type="common">malaria parasite P. vivax</name>
    <dbReference type="NCBI Taxonomy" id="5855"/>
    <lineage>
        <taxon>Eukaryota</taxon>
        <taxon>Sar</taxon>
        <taxon>Alveolata</taxon>
        <taxon>Apicomplexa</taxon>
        <taxon>Aconoidasida</taxon>
        <taxon>Haemosporida</taxon>
        <taxon>Plasmodiidae</taxon>
        <taxon>Plasmodium</taxon>
        <taxon>Plasmodium (Plasmodium)</taxon>
    </lineage>
</organism>
<dbReference type="VEuPathDB" id="PlasmoDB:PVX_002495"/>
<accession>A0A1G4H7W2</accession>
<evidence type="ECO:0000313" key="2">
    <source>
        <dbReference type="EMBL" id="SCO70981.1"/>
    </source>
</evidence>
<dbReference type="InterPro" id="IPR008780">
    <property type="entry name" value="Plasmodium_Vir"/>
</dbReference>
<name>A0A1G4H7W2_PLAVI</name>
<dbReference type="EMBL" id="LT615259">
    <property type="protein sequence ID" value="SCO70981.1"/>
    <property type="molecule type" value="Genomic_DNA"/>
</dbReference>
<dbReference type="VEuPathDB" id="PlasmoDB:PVW1_040010300"/>
<gene>
    <name evidence="2" type="ORF">PVC01_040007000</name>
</gene>
<evidence type="ECO:0000256" key="1">
    <source>
        <dbReference type="SAM" id="MobiDB-lite"/>
    </source>
</evidence>